<dbReference type="EMBL" id="CAWUFR010000152">
    <property type="protein sequence ID" value="CAK6970221.1"/>
    <property type="molecule type" value="Genomic_DNA"/>
</dbReference>
<protein>
    <submittedName>
        <fullName evidence="1">Uncharacterized protein</fullName>
    </submittedName>
</protein>
<reference evidence="1 2" key="1">
    <citation type="submission" date="2024-01" db="EMBL/GenBank/DDBJ databases">
        <authorList>
            <person name="Alioto T."/>
            <person name="Alioto T."/>
            <person name="Gomez Garrido J."/>
        </authorList>
    </citation>
    <scope>NUCLEOTIDE SEQUENCE [LARGE SCALE GENOMIC DNA]</scope>
</reference>
<dbReference type="Proteomes" id="UP001314229">
    <property type="component" value="Unassembled WGS sequence"/>
</dbReference>
<gene>
    <name evidence="1" type="ORF">FSCOSCO3_A023571</name>
</gene>
<evidence type="ECO:0000313" key="2">
    <source>
        <dbReference type="Proteomes" id="UP001314229"/>
    </source>
</evidence>
<name>A0AAV1PEA2_SCOSC</name>
<comment type="caution">
    <text evidence="1">The sequence shown here is derived from an EMBL/GenBank/DDBJ whole genome shotgun (WGS) entry which is preliminary data.</text>
</comment>
<sequence length="58" mass="6247">MTATLPQPRPRQSDMVTYSTANAVIAAAAASTAYSSANWQKGLRSLNISYQTLVTRSK</sequence>
<keyword evidence="2" id="KW-1185">Reference proteome</keyword>
<evidence type="ECO:0000313" key="1">
    <source>
        <dbReference type="EMBL" id="CAK6970221.1"/>
    </source>
</evidence>
<dbReference type="AlphaFoldDB" id="A0AAV1PEA2"/>
<proteinExistence type="predicted"/>
<accession>A0AAV1PEA2</accession>
<organism evidence="1 2">
    <name type="scientific">Scomber scombrus</name>
    <name type="common">Atlantic mackerel</name>
    <name type="synonym">Scomber vernalis</name>
    <dbReference type="NCBI Taxonomy" id="13677"/>
    <lineage>
        <taxon>Eukaryota</taxon>
        <taxon>Metazoa</taxon>
        <taxon>Chordata</taxon>
        <taxon>Craniata</taxon>
        <taxon>Vertebrata</taxon>
        <taxon>Euteleostomi</taxon>
        <taxon>Actinopterygii</taxon>
        <taxon>Neopterygii</taxon>
        <taxon>Teleostei</taxon>
        <taxon>Neoteleostei</taxon>
        <taxon>Acanthomorphata</taxon>
        <taxon>Pelagiaria</taxon>
        <taxon>Scombriformes</taxon>
        <taxon>Scombridae</taxon>
        <taxon>Scomber</taxon>
    </lineage>
</organism>